<evidence type="ECO:0000256" key="4">
    <source>
        <dbReference type="ARBA" id="ARBA00022989"/>
    </source>
</evidence>
<proteinExistence type="predicted"/>
<dbReference type="VEuPathDB" id="MicrosporidiaDB:VCUG_01836"/>
<keyword evidence="2" id="KW-0813">Transport</keyword>
<evidence type="ECO:0000256" key="2">
    <source>
        <dbReference type="ARBA" id="ARBA00022448"/>
    </source>
</evidence>
<keyword evidence="5 6" id="KW-0472">Membrane</keyword>
<keyword evidence="9" id="KW-1185">Reference proteome</keyword>
<evidence type="ECO:0000256" key="1">
    <source>
        <dbReference type="ARBA" id="ARBA00004211"/>
    </source>
</evidence>
<protein>
    <recommendedName>
        <fullName evidence="7">Sec20 C-terminal domain-containing protein</fullName>
    </recommendedName>
</protein>
<gene>
    <name evidence="8" type="ORF">VCUG_01836</name>
</gene>
<evidence type="ECO:0000256" key="5">
    <source>
        <dbReference type="ARBA" id="ARBA00023136"/>
    </source>
</evidence>
<name>L2GSN7_VAVCU</name>
<sequence length="177" mass="20341">MEEQITNLLNIQPKDMTAHVHQVHSLINQYELQCYGSSTPDKDLIAGWLRMLRESIIASAQKEEPVINRRDDAEDKHLFDTLSLMVSQVDTADQNIMLLSESSVRLKSLCYNSKALEKELLSARDVIARSKVNEAKEIRRVWIGIVVYLCVSLYILMGRIGLFKLISYLVMKLVNFR</sequence>
<dbReference type="GeneID" id="19879707"/>
<dbReference type="Proteomes" id="UP000011081">
    <property type="component" value="Unassembled WGS sequence"/>
</dbReference>
<dbReference type="OrthoDB" id="2191686at2759"/>
<dbReference type="GO" id="GO:0016020">
    <property type="term" value="C:membrane"/>
    <property type="evidence" value="ECO:0007669"/>
    <property type="project" value="UniProtKB-SubCell"/>
</dbReference>
<evidence type="ECO:0000259" key="7">
    <source>
        <dbReference type="Pfam" id="PF03908"/>
    </source>
</evidence>
<dbReference type="HOGENOM" id="CLU_1519002_0_0_1"/>
<feature type="domain" description="Sec20 C-terminal" evidence="7">
    <location>
        <begin position="77"/>
        <end position="160"/>
    </location>
</feature>
<dbReference type="Pfam" id="PF03908">
    <property type="entry name" value="Sec20"/>
    <property type="match status" value="1"/>
</dbReference>
<reference evidence="9" key="1">
    <citation type="submission" date="2011-03" db="EMBL/GenBank/DDBJ databases">
        <title>The genome sequence of Vavraia culicis strain floridensis.</title>
        <authorList>
            <consortium name="The Broad Institute Genome Sequencing Platform"/>
            <person name="Cuomo C."/>
            <person name="Becnel J."/>
            <person name="Sanscrainte N."/>
            <person name="Young S.K."/>
            <person name="Zeng Q."/>
            <person name="Gargeya S."/>
            <person name="Fitzgerald M."/>
            <person name="Haas B."/>
            <person name="Abouelleil A."/>
            <person name="Alvarado L."/>
            <person name="Arachchi H.M."/>
            <person name="Berlin A."/>
            <person name="Chapman S.B."/>
            <person name="Gearin G."/>
            <person name="Goldberg J."/>
            <person name="Griggs A."/>
            <person name="Gujja S."/>
            <person name="Hansen M."/>
            <person name="Heiman D."/>
            <person name="Howarth C."/>
            <person name="Larimer J."/>
            <person name="Lui A."/>
            <person name="MacDonald P.J.P."/>
            <person name="McCowen C."/>
            <person name="Montmayeur A."/>
            <person name="Murphy C."/>
            <person name="Neiman D."/>
            <person name="Pearson M."/>
            <person name="Priest M."/>
            <person name="Roberts A."/>
            <person name="Saif S."/>
            <person name="Shea T."/>
            <person name="Sisk P."/>
            <person name="Stolte C."/>
            <person name="Sykes S."/>
            <person name="Wortman J."/>
            <person name="Nusbaum C."/>
            <person name="Birren B."/>
        </authorList>
    </citation>
    <scope>NUCLEOTIDE SEQUENCE [LARGE SCALE GENOMIC DNA]</scope>
    <source>
        <strain evidence="9">floridensis</strain>
    </source>
</reference>
<comment type="subcellular location">
    <subcellularLocation>
        <location evidence="1">Membrane</location>
        <topology evidence="1">Single-pass type IV membrane protein</topology>
    </subcellularLocation>
</comment>
<evidence type="ECO:0000313" key="8">
    <source>
        <dbReference type="EMBL" id="ELA46686.1"/>
    </source>
</evidence>
<feature type="transmembrane region" description="Helical" evidence="6">
    <location>
        <begin position="141"/>
        <end position="162"/>
    </location>
</feature>
<organism evidence="8 9">
    <name type="scientific">Vavraia culicis (isolate floridensis)</name>
    <name type="common">Microsporidian parasite</name>
    <dbReference type="NCBI Taxonomy" id="948595"/>
    <lineage>
        <taxon>Eukaryota</taxon>
        <taxon>Fungi</taxon>
        <taxon>Fungi incertae sedis</taxon>
        <taxon>Microsporidia</taxon>
        <taxon>Pleistophoridae</taxon>
        <taxon>Vavraia</taxon>
    </lineage>
</organism>
<evidence type="ECO:0000256" key="3">
    <source>
        <dbReference type="ARBA" id="ARBA00022692"/>
    </source>
</evidence>
<accession>L2GSN7</accession>
<evidence type="ECO:0000313" key="9">
    <source>
        <dbReference type="Proteomes" id="UP000011081"/>
    </source>
</evidence>
<evidence type="ECO:0000256" key="6">
    <source>
        <dbReference type="SAM" id="Phobius"/>
    </source>
</evidence>
<dbReference type="AlphaFoldDB" id="L2GSN7"/>
<keyword evidence="3 6" id="KW-0812">Transmembrane</keyword>
<dbReference type="EMBL" id="GL877436">
    <property type="protein sequence ID" value="ELA46686.1"/>
    <property type="molecule type" value="Genomic_DNA"/>
</dbReference>
<dbReference type="InterPro" id="IPR056173">
    <property type="entry name" value="Sec20_C"/>
</dbReference>
<keyword evidence="4 6" id="KW-1133">Transmembrane helix</keyword>
<dbReference type="RefSeq" id="XP_008074850.1">
    <property type="nucleotide sequence ID" value="XM_008076659.1"/>
</dbReference>
<dbReference type="OMA" id="RRVWIGI"/>
<dbReference type="InParanoid" id="L2GSN7"/>